<evidence type="ECO:0000313" key="4">
    <source>
        <dbReference type="Proteomes" id="UP001341135"/>
    </source>
</evidence>
<keyword evidence="1" id="KW-0812">Transmembrane</keyword>
<protein>
    <recommendedName>
        <fullName evidence="2">Endonuclease GajA/Old nuclease/RecF-like AAA domain-containing protein</fullName>
    </recommendedName>
</protein>
<name>A0ABM8IVZ4_9CREN</name>
<dbReference type="EMBL" id="AP028907">
    <property type="protein sequence ID" value="BES81734.1"/>
    <property type="molecule type" value="Genomic_DNA"/>
</dbReference>
<feature type="domain" description="Endonuclease GajA/Old nuclease/RecF-like AAA" evidence="2">
    <location>
        <begin position="17"/>
        <end position="485"/>
    </location>
</feature>
<dbReference type="RefSeq" id="WP_338248401.1">
    <property type="nucleotide sequence ID" value="NZ_AP028907.1"/>
</dbReference>
<keyword evidence="4" id="KW-1185">Reference proteome</keyword>
<feature type="transmembrane region" description="Helical" evidence="1">
    <location>
        <begin position="414"/>
        <end position="434"/>
    </location>
</feature>
<sequence>MEQAKETKQDSPIGVAKIKCFRGVKEVKLELAPITILTGRNNAGKSSVLEALALAFSAPSLQDWLGNDIARMIIDDKLAGHPSRLLNLTCREEATINLNLKMDDQGARIVRIAKPNSTINNQFLCMMLQKIRESLYDELTSEGEAYRCLRKAFASYTREGEALTTIMFTIGYIIAHLAESTCEERLSIEKIVQPILLPESLARSIYKSEPALKSAALTLREHVNRIIRPIIDDSIVIKLNGSSYLYLPRFRMGVSKEKQYYEELSNLEAVFVRNIINMTGIILERAELKDLYSVYAKLQLGKELGKMIRRCIWKKLRRTIDNLWTAQYRVNLNDGKANEKTEWNVYTVFRRSTVIRHEIFGANTLEKIVDKVHDLGLLRDYGNVIRSIRSLNLEDPIIKENEVLLRKDGMRIPAALLGDGTLLLLALLAGLVLARRQPQTVLILEEPETGLHPGYLMVLADSIARATKENPSALVLLSTHSMELIRFIAKRAMRHGVLDKVKTVLMSNGEVYSVFKGREILEAKEIGIELRGI</sequence>
<dbReference type="PANTHER" id="PTHR43581:SF4">
    <property type="entry name" value="ATP_GTP PHOSPHATASE"/>
    <property type="match status" value="1"/>
</dbReference>
<keyword evidence="1" id="KW-0472">Membrane</keyword>
<evidence type="ECO:0000259" key="2">
    <source>
        <dbReference type="Pfam" id="PF13175"/>
    </source>
</evidence>
<proteinExistence type="predicted"/>
<dbReference type="SUPFAM" id="SSF52540">
    <property type="entry name" value="P-loop containing nucleoside triphosphate hydrolases"/>
    <property type="match status" value="1"/>
</dbReference>
<dbReference type="InterPro" id="IPR027417">
    <property type="entry name" value="P-loop_NTPase"/>
</dbReference>
<dbReference type="GeneID" id="89289316"/>
<dbReference type="Proteomes" id="UP001341135">
    <property type="component" value="Chromosome"/>
</dbReference>
<accession>A0ABM8IVZ4</accession>
<dbReference type="InterPro" id="IPR051396">
    <property type="entry name" value="Bact_Antivir_Def_Nuclease"/>
</dbReference>
<dbReference type="InterPro" id="IPR041685">
    <property type="entry name" value="AAA_GajA/Old/RecF-like"/>
</dbReference>
<evidence type="ECO:0000313" key="3">
    <source>
        <dbReference type="EMBL" id="BES81734.1"/>
    </source>
</evidence>
<keyword evidence="1" id="KW-1133">Transmembrane helix</keyword>
<dbReference type="PANTHER" id="PTHR43581">
    <property type="entry name" value="ATP/GTP PHOSPHATASE"/>
    <property type="match status" value="1"/>
</dbReference>
<organism evidence="3 4">
    <name type="scientific">Pyrodictium abyssi</name>
    <dbReference type="NCBI Taxonomy" id="54256"/>
    <lineage>
        <taxon>Archaea</taxon>
        <taxon>Thermoproteota</taxon>
        <taxon>Thermoprotei</taxon>
        <taxon>Desulfurococcales</taxon>
        <taxon>Pyrodictiaceae</taxon>
        <taxon>Pyrodictium</taxon>
    </lineage>
</organism>
<gene>
    <name evidence="3" type="ORF">PABY_13010</name>
</gene>
<dbReference type="Pfam" id="PF13175">
    <property type="entry name" value="AAA_15"/>
    <property type="match status" value="1"/>
</dbReference>
<evidence type="ECO:0000256" key="1">
    <source>
        <dbReference type="SAM" id="Phobius"/>
    </source>
</evidence>
<reference evidence="3 4" key="1">
    <citation type="submission" date="2023-09" db="EMBL/GenBank/DDBJ databases">
        <title>Pyrofollis japonicus gen. nov. sp. nov., a novel member of the family Pyrodictiaceae isolated from the Iheya North hydrothermal field.</title>
        <authorList>
            <person name="Miyazaki U."/>
            <person name="Sanari M."/>
            <person name="Tame A."/>
            <person name="Kitajima M."/>
            <person name="Okamoto A."/>
            <person name="Sawayama S."/>
            <person name="Miyazaki J."/>
            <person name="Takai K."/>
            <person name="Nakagawa S."/>
        </authorList>
    </citation>
    <scope>NUCLEOTIDE SEQUENCE [LARGE SCALE GENOMIC DNA]</scope>
    <source>
        <strain evidence="3 4">AV2</strain>
    </source>
</reference>
<dbReference type="Gene3D" id="3.40.50.300">
    <property type="entry name" value="P-loop containing nucleotide triphosphate hydrolases"/>
    <property type="match status" value="1"/>
</dbReference>